<feature type="compositionally biased region" description="Low complexity" evidence="1">
    <location>
        <begin position="145"/>
        <end position="167"/>
    </location>
</feature>
<name>A0A443SP18_9ACAR</name>
<dbReference type="AlphaFoldDB" id="A0A443SP18"/>
<dbReference type="Pfam" id="PF06031">
    <property type="entry name" value="SERTA"/>
    <property type="match status" value="1"/>
</dbReference>
<dbReference type="GO" id="GO:0005634">
    <property type="term" value="C:nucleus"/>
    <property type="evidence" value="ECO:0007669"/>
    <property type="project" value="TreeGrafter"/>
</dbReference>
<feature type="region of interest" description="Disordered" evidence="1">
    <location>
        <begin position="212"/>
        <end position="231"/>
    </location>
</feature>
<keyword evidence="4" id="KW-1185">Reference proteome</keyword>
<dbReference type="PANTHER" id="PTHR16277">
    <property type="entry name" value="CELL DIVISION CYCLE ASSOCIATED PROTEIN 4/SERTA DOMAIN-CONTAINING PROTEIN 2"/>
    <property type="match status" value="1"/>
</dbReference>
<dbReference type="InterPro" id="IPR009263">
    <property type="entry name" value="SERTA_dom"/>
</dbReference>
<feature type="region of interest" description="Disordered" evidence="1">
    <location>
        <begin position="134"/>
        <end position="167"/>
    </location>
</feature>
<organism evidence="3 4">
    <name type="scientific">Leptotrombidium deliense</name>
    <dbReference type="NCBI Taxonomy" id="299467"/>
    <lineage>
        <taxon>Eukaryota</taxon>
        <taxon>Metazoa</taxon>
        <taxon>Ecdysozoa</taxon>
        <taxon>Arthropoda</taxon>
        <taxon>Chelicerata</taxon>
        <taxon>Arachnida</taxon>
        <taxon>Acari</taxon>
        <taxon>Acariformes</taxon>
        <taxon>Trombidiformes</taxon>
        <taxon>Prostigmata</taxon>
        <taxon>Anystina</taxon>
        <taxon>Parasitengona</taxon>
        <taxon>Trombiculoidea</taxon>
        <taxon>Trombiculidae</taxon>
        <taxon>Leptotrombidium</taxon>
    </lineage>
</organism>
<sequence>MGKLSKYRQSPDPRLVRSVLICNTLKRLEKELEKEGIKINFGPSGVSFFPPVTNTQNMTLDPPPNASQPLTNVVNGVNTVNGSYGNESNYCSPVNEKNDDDETDTERYLLDLDSSSGRVTPFLRSSTECLYEKEATNSELTSTDSSPLSPSLSASSSPLSNSLSPSSSALWNIDENADRLSSLNWSSVLNFSETSSVNSTSTVEKEVIDSSLPAVSAPTSDRLDADTDSSEKSLVTALNGNGSTSLHTLMPPSTHSDTVSSVSHLINHHHLHHHHHHLTNSSCSSSSSPTYSNSSANDEIFGDIDLTLYDFDLISPLSPPNVKLAPVSAEELIQSV</sequence>
<reference evidence="3 4" key="1">
    <citation type="journal article" date="2018" name="Gigascience">
        <title>Genomes of trombidid mites reveal novel predicted allergens and laterally-transferred genes associated with secondary metabolism.</title>
        <authorList>
            <person name="Dong X."/>
            <person name="Chaisiri K."/>
            <person name="Xia D."/>
            <person name="Armstrong S.D."/>
            <person name="Fang Y."/>
            <person name="Donnelly M.J."/>
            <person name="Kadowaki T."/>
            <person name="McGarry J.W."/>
            <person name="Darby A.C."/>
            <person name="Makepeace B.L."/>
        </authorList>
    </citation>
    <scope>NUCLEOTIDE SEQUENCE [LARGE SCALE GENOMIC DNA]</scope>
    <source>
        <strain evidence="3">UoL-UT</strain>
    </source>
</reference>
<dbReference type="VEuPathDB" id="VectorBase:LDEU002766"/>
<feature type="domain" description="SERTA" evidence="2">
    <location>
        <begin position="1"/>
        <end position="36"/>
    </location>
</feature>
<evidence type="ECO:0000313" key="3">
    <source>
        <dbReference type="EMBL" id="RWS29271.1"/>
    </source>
</evidence>
<feature type="compositionally biased region" description="Basic and acidic residues" evidence="1">
    <location>
        <begin position="221"/>
        <end position="231"/>
    </location>
</feature>
<evidence type="ECO:0000313" key="4">
    <source>
        <dbReference type="Proteomes" id="UP000288716"/>
    </source>
</evidence>
<dbReference type="PROSITE" id="PS51053">
    <property type="entry name" value="SERTA"/>
    <property type="match status" value="1"/>
</dbReference>
<feature type="region of interest" description="Disordered" evidence="1">
    <location>
        <begin position="84"/>
        <end position="103"/>
    </location>
</feature>
<proteinExistence type="predicted"/>
<dbReference type="OrthoDB" id="8735401at2759"/>
<gene>
    <name evidence="3" type="ORF">B4U80_06418</name>
</gene>
<protein>
    <recommendedName>
        <fullName evidence="2">SERTA domain-containing protein</fullName>
    </recommendedName>
</protein>
<dbReference type="Proteomes" id="UP000288716">
    <property type="component" value="Unassembled WGS sequence"/>
</dbReference>
<dbReference type="STRING" id="299467.A0A443SP18"/>
<evidence type="ECO:0000259" key="2">
    <source>
        <dbReference type="PROSITE" id="PS51053"/>
    </source>
</evidence>
<evidence type="ECO:0000256" key="1">
    <source>
        <dbReference type="SAM" id="MobiDB-lite"/>
    </source>
</evidence>
<accession>A0A443SP18</accession>
<comment type="caution">
    <text evidence="3">The sequence shown here is derived from an EMBL/GenBank/DDBJ whole genome shotgun (WGS) entry which is preliminary data.</text>
</comment>
<dbReference type="PANTHER" id="PTHR16277:SF7">
    <property type="entry name" value="RE12330P"/>
    <property type="match status" value="1"/>
</dbReference>
<dbReference type="InterPro" id="IPR052262">
    <property type="entry name" value="E2F-SERTA_domain_protein"/>
</dbReference>
<dbReference type="EMBL" id="NCKV01000989">
    <property type="protein sequence ID" value="RWS29271.1"/>
    <property type="molecule type" value="Genomic_DNA"/>
</dbReference>